<dbReference type="SUPFAM" id="SSF52540">
    <property type="entry name" value="P-loop containing nucleoside triphosphate hydrolases"/>
    <property type="match status" value="1"/>
</dbReference>
<name>A0A927RBZ2_9ACTN</name>
<keyword evidence="2" id="KW-1185">Reference proteome</keyword>
<reference evidence="1" key="1">
    <citation type="submission" date="2020-10" db="EMBL/GenBank/DDBJ databases">
        <title>Sequencing the genomes of 1000 actinobacteria strains.</title>
        <authorList>
            <person name="Klenk H.-P."/>
        </authorList>
    </citation>
    <scope>NUCLEOTIDE SEQUENCE</scope>
    <source>
        <strain evidence="1">DSM 45354</strain>
    </source>
</reference>
<evidence type="ECO:0008006" key="3">
    <source>
        <dbReference type="Google" id="ProtNLM"/>
    </source>
</evidence>
<dbReference type="AlphaFoldDB" id="A0A927RBZ2"/>
<accession>A0A927RBZ2</accession>
<evidence type="ECO:0000313" key="2">
    <source>
        <dbReference type="Proteomes" id="UP000638648"/>
    </source>
</evidence>
<dbReference type="Pfam" id="PF13469">
    <property type="entry name" value="Sulfotransfer_3"/>
    <property type="match status" value="1"/>
</dbReference>
<gene>
    <name evidence="1" type="ORF">HEB94_006152</name>
</gene>
<dbReference type="Proteomes" id="UP000638648">
    <property type="component" value="Unassembled WGS sequence"/>
</dbReference>
<protein>
    <recommendedName>
        <fullName evidence="3">Sulfotransferase family protein</fullName>
    </recommendedName>
</protein>
<comment type="caution">
    <text evidence="1">The sequence shown here is derived from an EMBL/GenBank/DDBJ whole genome shotgun (WGS) entry which is preliminary data.</text>
</comment>
<dbReference type="EMBL" id="JADBEM010000001">
    <property type="protein sequence ID" value="MBE1609304.1"/>
    <property type="molecule type" value="Genomic_DNA"/>
</dbReference>
<proteinExistence type="predicted"/>
<dbReference type="Gene3D" id="3.40.50.300">
    <property type="entry name" value="P-loop containing nucleotide triphosphate hydrolases"/>
    <property type="match status" value="1"/>
</dbReference>
<evidence type="ECO:0000313" key="1">
    <source>
        <dbReference type="EMBL" id="MBE1609304.1"/>
    </source>
</evidence>
<organism evidence="1 2">
    <name type="scientific">Actinopolymorpha pittospori</name>
    <dbReference type="NCBI Taxonomy" id="648752"/>
    <lineage>
        <taxon>Bacteria</taxon>
        <taxon>Bacillati</taxon>
        <taxon>Actinomycetota</taxon>
        <taxon>Actinomycetes</taxon>
        <taxon>Propionibacteriales</taxon>
        <taxon>Actinopolymorphaceae</taxon>
        <taxon>Actinopolymorpha</taxon>
    </lineage>
</organism>
<dbReference type="InterPro" id="IPR027417">
    <property type="entry name" value="P-loop_NTPase"/>
</dbReference>
<sequence length="218" mass="25079">MLLNSHPDICAPHELHLRFVRVAFERHYAELSMKELGLDQDELEYVLWDRIMHRELVASGKRVLIDKTPGNATFHERLVAGWPDARFIFLLRHPASIVASLMETRPDRELTSTIREALTYLEGVEEARKSVPGLVVRYEDLVADPATVTRQVCQYVSVRWDPRMLEYGRSQHGTFRAGIGDWTLKIRSGRVQPGRELPDPADVPEQLRPIARAWGYLD</sequence>